<gene>
    <name evidence="4" type="ORF">GVO57_11470</name>
</gene>
<comment type="cofactor">
    <cofactor evidence="2">
        <name>Zn(2+)</name>
        <dbReference type="ChEBI" id="CHEBI:29105"/>
    </cofactor>
    <text evidence="2">Binds 1 divalent metal cation per subunit.</text>
</comment>
<evidence type="ECO:0000313" key="4">
    <source>
        <dbReference type="EMBL" id="QHL91945.1"/>
    </source>
</evidence>
<evidence type="ECO:0000256" key="1">
    <source>
        <dbReference type="PIRSR" id="PIRSR605511-1"/>
    </source>
</evidence>
<feature type="domain" description="SMP-30/Gluconolactonase/LRE-like region" evidence="3">
    <location>
        <begin position="10"/>
        <end position="281"/>
    </location>
</feature>
<dbReference type="Pfam" id="PF08450">
    <property type="entry name" value="SGL"/>
    <property type="match status" value="1"/>
</dbReference>
<reference evidence="4 5" key="1">
    <citation type="submission" date="2020-01" db="EMBL/GenBank/DDBJ databases">
        <title>Sphingomonas sp. C33 whole genome sequece.</title>
        <authorList>
            <person name="Park C."/>
        </authorList>
    </citation>
    <scope>NUCLEOTIDE SEQUENCE [LARGE SCALE GENOMIC DNA]</scope>
    <source>
        <strain evidence="4 5">C33</strain>
    </source>
</reference>
<keyword evidence="5" id="KW-1185">Reference proteome</keyword>
<dbReference type="InterPro" id="IPR051262">
    <property type="entry name" value="SMP-30/CGR1_Lactonase"/>
</dbReference>
<accession>A0A7Z2NYX1</accession>
<protein>
    <submittedName>
        <fullName evidence="4">SMP-30/gluconolactonase/LRE family protein</fullName>
    </submittedName>
</protein>
<dbReference type="InterPro" id="IPR013658">
    <property type="entry name" value="SGL"/>
</dbReference>
<evidence type="ECO:0000256" key="2">
    <source>
        <dbReference type="PIRSR" id="PIRSR605511-2"/>
    </source>
</evidence>
<name>A0A7Z2NYX1_9SPHN</name>
<dbReference type="EMBL" id="CP047895">
    <property type="protein sequence ID" value="QHL91945.1"/>
    <property type="molecule type" value="Genomic_DNA"/>
</dbReference>
<dbReference type="KEGG" id="schy:GVO57_11470"/>
<sequence length="303" mass="31627">MREVAAGLRFPEGPVAMADGSIILAEIAAGRITRIRPDGVIEPVAETGGGPNGLALGPDGMLYCCNNGGFAWAEQSGLLIPHGAAPDWAGGSIQRIDPATGRVETLYTHAGDVQLRGPNDLVFDAHGGFWFTDHGKTFARSRDVVGVFYARADGSHIEEVIFPMENPNGIGLSPDGRRLYVAETYTAKLWAFDIEAPGRIARGGGLAGHGGQLLYGAGGYRWFDSLGVDAEGNICVATIGEAGISVVAPEGGLARFVAMPDPFTTNICWGGSDGRTAYVTLSGTGRLVALPWPFAGLTLNGRG</sequence>
<dbReference type="InterPro" id="IPR011042">
    <property type="entry name" value="6-blade_b-propeller_TolB-like"/>
</dbReference>
<dbReference type="PRINTS" id="PR01790">
    <property type="entry name" value="SMP30FAMILY"/>
</dbReference>
<organism evidence="4 5">
    <name type="scientific">Sphingomonas changnyeongensis</name>
    <dbReference type="NCBI Taxonomy" id="2698679"/>
    <lineage>
        <taxon>Bacteria</taxon>
        <taxon>Pseudomonadati</taxon>
        <taxon>Pseudomonadota</taxon>
        <taxon>Alphaproteobacteria</taxon>
        <taxon>Sphingomonadales</taxon>
        <taxon>Sphingomonadaceae</taxon>
        <taxon>Sphingomonas</taxon>
    </lineage>
</organism>
<dbReference type="Gene3D" id="2.120.10.30">
    <property type="entry name" value="TolB, C-terminal domain"/>
    <property type="match status" value="1"/>
</dbReference>
<feature type="binding site" evidence="2">
    <location>
        <position position="224"/>
    </location>
    <ligand>
        <name>a divalent metal cation</name>
        <dbReference type="ChEBI" id="CHEBI:60240"/>
    </ligand>
</feature>
<dbReference type="SUPFAM" id="SSF63829">
    <property type="entry name" value="Calcium-dependent phosphotriesterase"/>
    <property type="match status" value="1"/>
</dbReference>
<dbReference type="PANTHER" id="PTHR47572:SF5">
    <property type="entry name" value="BLR2277 PROTEIN"/>
    <property type="match status" value="1"/>
</dbReference>
<feature type="binding site" evidence="2">
    <location>
        <position position="119"/>
    </location>
    <ligand>
        <name>substrate</name>
    </ligand>
</feature>
<dbReference type="InterPro" id="IPR005511">
    <property type="entry name" value="SMP-30"/>
</dbReference>
<dbReference type="Proteomes" id="UP000464468">
    <property type="component" value="Chromosome"/>
</dbReference>
<keyword evidence="2" id="KW-0862">Zinc</keyword>
<keyword evidence="2" id="KW-0479">Metal-binding</keyword>
<dbReference type="GO" id="GO:0046872">
    <property type="term" value="F:metal ion binding"/>
    <property type="evidence" value="ECO:0007669"/>
    <property type="project" value="UniProtKB-KW"/>
</dbReference>
<evidence type="ECO:0000313" key="5">
    <source>
        <dbReference type="Proteomes" id="UP000464468"/>
    </source>
</evidence>
<dbReference type="PANTHER" id="PTHR47572">
    <property type="entry name" value="LIPOPROTEIN-RELATED"/>
    <property type="match status" value="1"/>
</dbReference>
<dbReference type="AlphaFoldDB" id="A0A7Z2NYX1"/>
<feature type="active site" description="Proton donor/acceptor" evidence="1">
    <location>
        <position position="224"/>
    </location>
</feature>
<proteinExistence type="predicted"/>
<evidence type="ECO:0000259" key="3">
    <source>
        <dbReference type="Pfam" id="PF08450"/>
    </source>
</evidence>
<feature type="binding site" evidence="2">
    <location>
        <position position="168"/>
    </location>
    <ligand>
        <name>a divalent metal cation</name>
        <dbReference type="ChEBI" id="CHEBI:60240"/>
    </ligand>
</feature>